<organism evidence="9 10">
    <name type="scientific">Trifolium medium</name>
    <dbReference type="NCBI Taxonomy" id="97028"/>
    <lineage>
        <taxon>Eukaryota</taxon>
        <taxon>Viridiplantae</taxon>
        <taxon>Streptophyta</taxon>
        <taxon>Embryophyta</taxon>
        <taxon>Tracheophyta</taxon>
        <taxon>Spermatophyta</taxon>
        <taxon>Magnoliopsida</taxon>
        <taxon>eudicotyledons</taxon>
        <taxon>Gunneridae</taxon>
        <taxon>Pentapetalae</taxon>
        <taxon>rosids</taxon>
        <taxon>fabids</taxon>
        <taxon>Fabales</taxon>
        <taxon>Fabaceae</taxon>
        <taxon>Papilionoideae</taxon>
        <taxon>50 kb inversion clade</taxon>
        <taxon>NPAAA clade</taxon>
        <taxon>Hologalegina</taxon>
        <taxon>IRL clade</taxon>
        <taxon>Trifolieae</taxon>
        <taxon>Trifolium</taxon>
    </lineage>
</organism>
<dbReference type="GO" id="GO:0140359">
    <property type="term" value="F:ABC-type transporter activity"/>
    <property type="evidence" value="ECO:0007669"/>
    <property type="project" value="InterPro"/>
</dbReference>
<evidence type="ECO:0000256" key="7">
    <source>
        <dbReference type="SAM" id="Phobius"/>
    </source>
</evidence>
<evidence type="ECO:0000259" key="8">
    <source>
        <dbReference type="PROSITE" id="PS50929"/>
    </source>
</evidence>
<dbReference type="Pfam" id="PF00664">
    <property type="entry name" value="ABC_membrane"/>
    <property type="match status" value="1"/>
</dbReference>
<dbReference type="InterPro" id="IPR011527">
    <property type="entry name" value="ABC1_TM_dom"/>
</dbReference>
<evidence type="ECO:0000256" key="2">
    <source>
        <dbReference type="ARBA" id="ARBA00022692"/>
    </source>
</evidence>
<evidence type="ECO:0000256" key="5">
    <source>
        <dbReference type="ARBA" id="ARBA00022989"/>
    </source>
</evidence>
<evidence type="ECO:0000313" key="9">
    <source>
        <dbReference type="EMBL" id="MCI08647.1"/>
    </source>
</evidence>
<dbReference type="PANTHER" id="PTHR24223">
    <property type="entry name" value="ATP-BINDING CASSETTE SUB-FAMILY C"/>
    <property type="match status" value="1"/>
</dbReference>
<sequence length="152" mass="17348">SIFMLGRTVLMTIVSAETARRLYLGMTMSVFRAPIAFFDKTPSSRILSRSSTDQKRADTDIPYRLAGLVFAFIQLFCVIVLMSMAAWQVLPLIVVVFGISIWYLHYSQGIGQDGRDSNDANLAALHRINFWGYYNPMFRSRENILDEGYVFN</sequence>
<keyword evidence="10" id="KW-1185">Reference proteome</keyword>
<reference evidence="9 10" key="1">
    <citation type="journal article" date="2018" name="Front. Plant Sci.">
        <title>Red Clover (Trifolium pratense) and Zigzag Clover (T. medium) - A Picture of Genomic Similarities and Differences.</title>
        <authorList>
            <person name="Dluhosova J."/>
            <person name="Istvanek J."/>
            <person name="Nedelnik J."/>
            <person name="Repkova J."/>
        </authorList>
    </citation>
    <scope>NUCLEOTIDE SEQUENCE [LARGE SCALE GENOMIC DNA]</scope>
    <source>
        <strain evidence="10">cv. 10/8</strain>
        <tissue evidence="9">Leaf</tissue>
    </source>
</reference>
<evidence type="ECO:0000256" key="1">
    <source>
        <dbReference type="ARBA" id="ARBA00022448"/>
    </source>
</evidence>
<evidence type="ECO:0000256" key="6">
    <source>
        <dbReference type="ARBA" id="ARBA00023136"/>
    </source>
</evidence>
<feature type="non-terminal residue" evidence="9">
    <location>
        <position position="1"/>
    </location>
</feature>
<evidence type="ECO:0000313" key="10">
    <source>
        <dbReference type="Proteomes" id="UP000265520"/>
    </source>
</evidence>
<dbReference type="GO" id="GO:0005524">
    <property type="term" value="F:ATP binding"/>
    <property type="evidence" value="ECO:0007669"/>
    <property type="project" value="UniProtKB-KW"/>
</dbReference>
<keyword evidence="5 7" id="KW-1133">Transmembrane helix</keyword>
<keyword evidence="4" id="KW-0067">ATP-binding</keyword>
<keyword evidence="3" id="KW-0547">Nucleotide-binding</keyword>
<dbReference type="GO" id="GO:0016020">
    <property type="term" value="C:membrane"/>
    <property type="evidence" value="ECO:0007669"/>
    <property type="project" value="InterPro"/>
</dbReference>
<keyword evidence="1" id="KW-0813">Transport</keyword>
<feature type="domain" description="ABC transmembrane type-1" evidence="8">
    <location>
        <begin position="1"/>
        <end position="119"/>
    </location>
</feature>
<dbReference type="SUPFAM" id="SSF90123">
    <property type="entry name" value="ABC transporter transmembrane region"/>
    <property type="match status" value="1"/>
</dbReference>
<dbReference type="AlphaFoldDB" id="A0A392PA90"/>
<accession>A0A392PA90</accession>
<protein>
    <submittedName>
        <fullName evidence="9">ABC transporter C family member 3-like</fullName>
    </submittedName>
</protein>
<dbReference type="Proteomes" id="UP000265520">
    <property type="component" value="Unassembled WGS sequence"/>
</dbReference>
<proteinExistence type="predicted"/>
<dbReference type="Gene3D" id="1.20.1560.10">
    <property type="entry name" value="ABC transporter type 1, transmembrane domain"/>
    <property type="match status" value="1"/>
</dbReference>
<dbReference type="PANTHER" id="PTHR24223:SF222">
    <property type="entry name" value="OS01G0902100 PROTEIN"/>
    <property type="match status" value="1"/>
</dbReference>
<dbReference type="InterPro" id="IPR036640">
    <property type="entry name" value="ABC1_TM_sf"/>
</dbReference>
<evidence type="ECO:0000256" key="4">
    <source>
        <dbReference type="ARBA" id="ARBA00022840"/>
    </source>
</evidence>
<dbReference type="EMBL" id="LXQA010069747">
    <property type="protein sequence ID" value="MCI08647.1"/>
    <property type="molecule type" value="Genomic_DNA"/>
</dbReference>
<dbReference type="InterPro" id="IPR050173">
    <property type="entry name" value="ABC_transporter_C-like"/>
</dbReference>
<name>A0A392PA90_9FABA</name>
<comment type="caution">
    <text evidence="9">The sequence shown here is derived from an EMBL/GenBank/DDBJ whole genome shotgun (WGS) entry which is preliminary data.</text>
</comment>
<feature type="transmembrane region" description="Helical" evidence="7">
    <location>
        <begin position="87"/>
        <end position="106"/>
    </location>
</feature>
<keyword evidence="6 7" id="KW-0472">Membrane</keyword>
<keyword evidence="2 7" id="KW-0812">Transmembrane</keyword>
<dbReference type="PROSITE" id="PS50929">
    <property type="entry name" value="ABC_TM1F"/>
    <property type="match status" value="1"/>
</dbReference>
<evidence type="ECO:0000256" key="3">
    <source>
        <dbReference type="ARBA" id="ARBA00022741"/>
    </source>
</evidence>
<feature type="transmembrane region" description="Helical" evidence="7">
    <location>
        <begin position="61"/>
        <end position="81"/>
    </location>
</feature>